<comment type="caution">
    <text evidence="2">The sequence shown here is derived from an EMBL/GenBank/DDBJ whole genome shotgun (WGS) entry which is preliminary data.</text>
</comment>
<proteinExistence type="predicted"/>
<evidence type="ECO:0000256" key="1">
    <source>
        <dbReference type="SAM" id="MobiDB-lite"/>
    </source>
</evidence>
<gene>
    <name evidence="2" type="ORF">NPIL_470951</name>
</gene>
<keyword evidence="3" id="KW-1185">Reference proteome</keyword>
<reference evidence="2" key="1">
    <citation type="submission" date="2020-08" db="EMBL/GenBank/DDBJ databases">
        <title>Multicomponent nature underlies the extraordinary mechanical properties of spider dragline silk.</title>
        <authorList>
            <person name="Kono N."/>
            <person name="Nakamura H."/>
            <person name="Mori M."/>
            <person name="Yoshida Y."/>
            <person name="Ohtoshi R."/>
            <person name="Malay A.D."/>
            <person name="Moran D.A.P."/>
            <person name="Tomita M."/>
            <person name="Numata K."/>
            <person name="Arakawa K."/>
        </authorList>
    </citation>
    <scope>NUCLEOTIDE SEQUENCE</scope>
</reference>
<evidence type="ECO:0000313" key="3">
    <source>
        <dbReference type="Proteomes" id="UP000887013"/>
    </source>
</evidence>
<organism evidence="2 3">
    <name type="scientific">Nephila pilipes</name>
    <name type="common">Giant wood spider</name>
    <name type="synonym">Nephila maculata</name>
    <dbReference type="NCBI Taxonomy" id="299642"/>
    <lineage>
        <taxon>Eukaryota</taxon>
        <taxon>Metazoa</taxon>
        <taxon>Ecdysozoa</taxon>
        <taxon>Arthropoda</taxon>
        <taxon>Chelicerata</taxon>
        <taxon>Arachnida</taxon>
        <taxon>Araneae</taxon>
        <taxon>Araneomorphae</taxon>
        <taxon>Entelegynae</taxon>
        <taxon>Araneoidea</taxon>
        <taxon>Nephilidae</taxon>
        <taxon>Nephila</taxon>
    </lineage>
</organism>
<feature type="compositionally biased region" description="Basic and acidic residues" evidence="1">
    <location>
        <begin position="52"/>
        <end position="82"/>
    </location>
</feature>
<sequence>MRDSHSSCVDTKTYWMVEAVGMTTQITLFPIKRAVNRRVQLYSSENLRGRRGKDPQEIGRQRKQKTNSDRDRSEPERKDEIITSHSVCSNKETDEITH</sequence>
<protein>
    <submittedName>
        <fullName evidence="2">Uncharacterized protein</fullName>
    </submittedName>
</protein>
<accession>A0A8X6UWK9</accession>
<name>A0A8X6UWK9_NEPPI</name>
<evidence type="ECO:0000313" key="2">
    <source>
        <dbReference type="EMBL" id="GFU54360.1"/>
    </source>
</evidence>
<feature type="region of interest" description="Disordered" evidence="1">
    <location>
        <begin position="43"/>
        <end position="98"/>
    </location>
</feature>
<dbReference type="Proteomes" id="UP000887013">
    <property type="component" value="Unassembled WGS sequence"/>
</dbReference>
<dbReference type="EMBL" id="BMAW01039077">
    <property type="protein sequence ID" value="GFU54360.1"/>
    <property type="molecule type" value="Genomic_DNA"/>
</dbReference>
<dbReference type="AlphaFoldDB" id="A0A8X6UWK9"/>